<dbReference type="GO" id="GO:0006355">
    <property type="term" value="P:regulation of DNA-templated transcription"/>
    <property type="evidence" value="ECO:0007669"/>
    <property type="project" value="InterPro"/>
</dbReference>
<dbReference type="RefSeq" id="WP_348518401.1">
    <property type="nucleotide sequence ID" value="NZ_CP155620.1"/>
</dbReference>
<accession>A0AAU7E4W6</accession>
<dbReference type="InterPro" id="IPR013321">
    <property type="entry name" value="Arc_rbn_hlx_hlx"/>
</dbReference>
<name>A0AAU7E4W6_9BACT</name>
<gene>
    <name evidence="1" type="ORF">AAH949_07670</name>
</gene>
<sequence>MASILLQLRVDSELKKQADELFNDLGLDIQQSLECFQGALI</sequence>
<reference evidence="1" key="1">
    <citation type="submission" date="2024-05" db="EMBL/GenBank/DDBJ databases">
        <title>Campylobacter coli isolated from environmental waters in Slovenia.</title>
        <authorList>
            <person name="Zautner A.E."/>
            <person name="Bunk B."/>
            <person name="Riedel T."/>
            <person name="Sproeer C."/>
        </authorList>
    </citation>
    <scope>NUCLEOTIDE SEQUENCE</scope>
    <source>
        <strain evidence="1">CCS1377</strain>
    </source>
</reference>
<protein>
    <submittedName>
        <fullName evidence="1">Uncharacterized protein</fullName>
    </submittedName>
</protein>
<proteinExistence type="predicted"/>
<dbReference type="AlphaFoldDB" id="A0AAU7E4W6"/>
<dbReference type="Gene3D" id="1.10.1220.10">
    <property type="entry name" value="Met repressor-like"/>
    <property type="match status" value="1"/>
</dbReference>
<organism evidence="1">
    <name type="scientific">Campylobacter sp. CCS1377</name>
    <dbReference type="NCBI Taxonomy" id="3158229"/>
    <lineage>
        <taxon>Bacteria</taxon>
        <taxon>Pseudomonadati</taxon>
        <taxon>Campylobacterota</taxon>
        <taxon>Epsilonproteobacteria</taxon>
        <taxon>Campylobacterales</taxon>
        <taxon>Campylobacteraceae</taxon>
        <taxon>Campylobacter</taxon>
    </lineage>
</organism>
<evidence type="ECO:0000313" key="1">
    <source>
        <dbReference type="EMBL" id="XBJ28955.1"/>
    </source>
</evidence>
<dbReference type="EMBL" id="CP155620">
    <property type="protein sequence ID" value="XBJ28955.1"/>
    <property type="molecule type" value="Genomic_DNA"/>
</dbReference>